<dbReference type="InterPro" id="IPR051910">
    <property type="entry name" value="ComF/GntX_DNA_util-trans"/>
</dbReference>
<name>A0A0U2VYC0_9BACL</name>
<keyword evidence="3" id="KW-1185">Reference proteome</keyword>
<protein>
    <submittedName>
        <fullName evidence="2">Amidophosphoribosyltransferase-like protein</fullName>
    </submittedName>
</protein>
<dbReference type="AlphaFoldDB" id="A0A0U2VYC0"/>
<reference evidence="3" key="1">
    <citation type="submission" date="2015-12" db="EMBL/GenBank/DDBJ databases">
        <title>Complete genome sequences of two moderately thermophilic Paenibacillus species.</title>
        <authorList>
            <person name="Butler R.III."/>
            <person name="Wang J."/>
            <person name="Stark B.C."/>
            <person name="Pombert J.-F."/>
        </authorList>
    </citation>
    <scope>NUCLEOTIDE SEQUENCE [LARGE SCALE GENOMIC DNA]</scope>
    <source>
        <strain evidence="3">32O-Y</strain>
    </source>
</reference>
<evidence type="ECO:0000313" key="2">
    <source>
        <dbReference type="EMBL" id="ALS24487.1"/>
    </source>
</evidence>
<evidence type="ECO:0000313" key="3">
    <source>
        <dbReference type="Proteomes" id="UP000061660"/>
    </source>
</evidence>
<gene>
    <name evidence="2" type="ORF">IJ22_41910</name>
</gene>
<sequence>MLKIGEVTEWLIRIISRTETLLAPRSSSCLVCGGRRASGTIRLPVCRRCYELIPWIHAVRCDRCGRHVECPDCPRRKSTYFTQNRSVVRYDEHMKEWLALYKYRGKESLARVLGPMLLHAYHLHHKGKARSDAAEWITYVPLSAQRYAERGFNQAEQMARELGRLTGIPVISLLTRARHTDKQSFKARADRLDDMAGVFVPDLSQIAPIASACRKGRVRLYLVDDVYTTGSTFNECARTIRTILPVHVYGVSWAR</sequence>
<dbReference type="Proteomes" id="UP000061660">
    <property type="component" value="Chromosome"/>
</dbReference>
<dbReference type="EMBL" id="CP013652">
    <property type="protein sequence ID" value="ALS24487.1"/>
    <property type="molecule type" value="Genomic_DNA"/>
</dbReference>
<dbReference type="SUPFAM" id="SSF53271">
    <property type="entry name" value="PRTase-like"/>
    <property type="match status" value="1"/>
</dbReference>
<dbReference type="InterPro" id="IPR000836">
    <property type="entry name" value="PRTase_dom"/>
</dbReference>
<dbReference type="PATRIC" id="fig|162209.4.peg.4437"/>
<dbReference type="InterPro" id="IPR029057">
    <property type="entry name" value="PRTase-like"/>
</dbReference>
<dbReference type="RefSeq" id="WP_235594182.1">
    <property type="nucleotide sequence ID" value="NZ_CP013652.1"/>
</dbReference>
<comment type="similarity">
    <text evidence="1">Belongs to the ComF/GntX family.</text>
</comment>
<accession>A0A0U2VYC0</accession>
<dbReference type="PANTHER" id="PTHR47505:SF1">
    <property type="entry name" value="DNA UTILIZATION PROTEIN YHGH"/>
    <property type="match status" value="1"/>
</dbReference>
<dbReference type="KEGG" id="pnp:IJ22_41910"/>
<organism evidence="2 3">
    <name type="scientific">Paenibacillus naphthalenovorans</name>
    <dbReference type="NCBI Taxonomy" id="162209"/>
    <lineage>
        <taxon>Bacteria</taxon>
        <taxon>Bacillati</taxon>
        <taxon>Bacillota</taxon>
        <taxon>Bacilli</taxon>
        <taxon>Bacillales</taxon>
        <taxon>Paenibacillaceae</taxon>
        <taxon>Paenibacillus</taxon>
    </lineage>
</organism>
<dbReference type="GO" id="GO:0016757">
    <property type="term" value="F:glycosyltransferase activity"/>
    <property type="evidence" value="ECO:0007669"/>
    <property type="project" value="UniProtKB-KW"/>
</dbReference>
<keyword evidence="2" id="KW-0808">Transferase</keyword>
<dbReference type="CDD" id="cd06223">
    <property type="entry name" value="PRTases_typeI"/>
    <property type="match status" value="1"/>
</dbReference>
<keyword evidence="2" id="KW-0328">Glycosyltransferase</keyword>
<dbReference type="Gene3D" id="3.40.50.2020">
    <property type="match status" value="1"/>
</dbReference>
<reference evidence="2 3" key="2">
    <citation type="journal article" date="2016" name="Genome Announc.">
        <title>Complete Genome Sequences of Two Interactive Moderate Thermophiles, Paenibacillus napthalenovorans 32O-Y and Paenibacillus sp. 32O-W.</title>
        <authorList>
            <person name="Butler R.R.III."/>
            <person name="Wang J."/>
            <person name="Stark B.C."/>
            <person name="Pombert J.F."/>
        </authorList>
    </citation>
    <scope>NUCLEOTIDE SEQUENCE [LARGE SCALE GENOMIC DNA]</scope>
    <source>
        <strain evidence="2 3">32O-Y</strain>
    </source>
</reference>
<evidence type="ECO:0000256" key="1">
    <source>
        <dbReference type="ARBA" id="ARBA00008007"/>
    </source>
</evidence>
<dbReference type="PANTHER" id="PTHR47505">
    <property type="entry name" value="DNA UTILIZATION PROTEIN YHGH"/>
    <property type="match status" value="1"/>
</dbReference>
<dbReference type="STRING" id="162209.IJ22_41910"/>
<proteinExistence type="inferred from homology"/>